<name>A0A9W9Q2E9_9EURO</name>
<reference evidence="11" key="2">
    <citation type="journal article" date="2023" name="IMA Fungus">
        <title>Comparative genomic study of the Penicillium genus elucidates a diverse pangenome and 15 lateral gene transfer events.</title>
        <authorList>
            <person name="Petersen C."/>
            <person name="Sorensen T."/>
            <person name="Nielsen M.R."/>
            <person name="Sondergaard T.E."/>
            <person name="Sorensen J.L."/>
            <person name="Fitzpatrick D.A."/>
            <person name="Frisvad J.C."/>
            <person name="Nielsen K.L."/>
        </authorList>
    </citation>
    <scope>NUCLEOTIDE SEQUENCE</scope>
    <source>
        <strain evidence="11">IBT 21472</strain>
    </source>
</reference>
<comment type="similarity">
    <text evidence="2 9">Belongs to the cytochrome P450 family.</text>
</comment>
<proteinExistence type="inferred from homology"/>
<comment type="caution">
    <text evidence="11">The sequence shown here is derived from an EMBL/GenBank/DDBJ whole genome shotgun (WGS) entry which is preliminary data.</text>
</comment>
<evidence type="ECO:0000256" key="9">
    <source>
        <dbReference type="RuleBase" id="RU000461"/>
    </source>
</evidence>
<evidence type="ECO:0000256" key="2">
    <source>
        <dbReference type="ARBA" id="ARBA00010617"/>
    </source>
</evidence>
<dbReference type="CDD" id="cd11058">
    <property type="entry name" value="CYP60B-like"/>
    <property type="match status" value="1"/>
</dbReference>
<keyword evidence="10" id="KW-0472">Membrane</keyword>
<dbReference type="Pfam" id="PF00067">
    <property type="entry name" value="p450"/>
    <property type="match status" value="1"/>
</dbReference>
<evidence type="ECO:0000256" key="7">
    <source>
        <dbReference type="ARBA" id="ARBA00023033"/>
    </source>
</evidence>
<dbReference type="InterPro" id="IPR002401">
    <property type="entry name" value="Cyt_P450_E_grp-I"/>
</dbReference>
<evidence type="ECO:0000256" key="5">
    <source>
        <dbReference type="ARBA" id="ARBA00023002"/>
    </source>
</evidence>
<dbReference type="Gene3D" id="1.10.630.10">
    <property type="entry name" value="Cytochrome P450"/>
    <property type="match status" value="1"/>
</dbReference>
<reference evidence="11" key="1">
    <citation type="submission" date="2022-12" db="EMBL/GenBank/DDBJ databases">
        <authorList>
            <person name="Petersen C."/>
        </authorList>
    </citation>
    <scope>NUCLEOTIDE SEQUENCE</scope>
    <source>
        <strain evidence="11">IBT 21472</strain>
    </source>
</reference>
<dbReference type="PANTHER" id="PTHR24305:SF210">
    <property type="entry name" value="CYTOCHROME P450 MONOOXYGENASE ASQL-RELATED"/>
    <property type="match status" value="1"/>
</dbReference>
<dbReference type="AlphaFoldDB" id="A0A9W9Q2E9"/>
<evidence type="ECO:0000313" key="12">
    <source>
        <dbReference type="Proteomes" id="UP001147746"/>
    </source>
</evidence>
<dbReference type="InterPro" id="IPR036396">
    <property type="entry name" value="Cyt_P450_sf"/>
</dbReference>
<dbReference type="SUPFAM" id="SSF48264">
    <property type="entry name" value="Cytochrome P450"/>
    <property type="match status" value="1"/>
</dbReference>
<keyword evidence="10" id="KW-0812">Transmembrane</keyword>
<dbReference type="PRINTS" id="PR00463">
    <property type="entry name" value="EP450I"/>
</dbReference>
<dbReference type="PRINTS" id="PR00385">
    <property type="entry name" value="P450"/>
</dbReference>
<accession>A0A9W9Q2E9</accession>
<dbReference type="InterPro" id="IPR050121">
    <property type="entry name" value="Cytochrome_P450_monoxygenase"/>
</dbReference>
<sequence length="497" mass="56654">MESLNWVYLFTGLFLAWCLIIAAYNVFLHPLRNYPGPKLDAATRLVYVYHMILGDSCKYLASLHDKYGEVVRVGPNELSYTTVSANKTIFGTKATADSSFEKNPAVYIQGSGMSQNILFASTSEHPRYRRLMGPAFSEQAIREQEPMIQEFTSTMIETLRHNRSGKAYFPSEDSIVNIGAWSIFFTFDVFSALSFGEPIGCIATADYHPWAHVIFGAMKHATFLQCAYRLKPYHRILEKLIPREISAPMEEHMEYSRAFMERTGKDEKFSRASFSSFILKGMNKDELFDNINILATAGSETTATAISSIFYYLTHNPDSYQRLVDEVRSAFTSEHGITFNSTAKLKYLNAVIKETLRIHPSVPVGLHRITPEAGSYIDGQWVPGGTWVSVALLAAYRSPRYWHRPEEFIPERWLGDPEFESDNRAIWAPWSIGPRKCIGINLAYLNMRLITVRLLWNFDFEAQPDNLDPHELHEFGVWQGQAPLNLKMRDARTSAEV</sequence>
<evidence type="ECO:0000256" key="8">
    <source>
        <dbReference type="PIRSR" id="PIRSR602401-1"/>
    </source>
</evidence>
<evidence type="ECO:0000256" key="4">
    <source>
        <dbReference type="ARBA" id="ARBA00022723"/>
    </source>
</evidence>
<dbReference type="Proteomes" id="UP001147746">
    <property type="component" value="Unassembled WGS sequence"/>
</dbReference>
<evidence type="ECO:0000256" key="1">
    <source>
        <dbReference type="ARBA" id="ARBA00001971"/>
    </source>
</evidence>
<organism evidence="11 12">
    <name type="scientific">Penicillium atrosanguineum</name>
    <dbReference type="NCBI Taxonomy" id="1132637"/>
    <lineage>
        <taxon>Eukaryota</taxon>
        <taxon>Fungi</taxon>
        <taxon>Dikarya</taxon>
        <taxon>Ascomycota</taxon>
        <taxon>Pezizomycotina</taxon>
        <taxon>Eurotiomycetes</taxon>
        <taxon>Eurotiomycetidae</taxon>
        <taxon>Eurotiales</taxon>
        <taxon>Aspergillaceae</taxon>
        <taxon>Penicillium</taxon>
    </lineage>
</organism>
<keyword evidence="6 8" id="KW-0408">Iron</keyword>
<protein>
    <submittedName>
        <fullName evidence="11">Uncharacterized protein</fullName>
    </submittedName>
</protein>
<dbReference type="GO" id="GO:0020037">
    <property type="term" value="F:heme binding"/>
    <property type="evidence" value="ECO:0007669"/>
    <property type="project" value="InterPro"/>
</dbReference>
<keyword evidence="4 8" id="KW-0479">Metal-binding</keyword>
<evidence type="ECO:0000256" key="6">
    <source>
        <dbReference type="ARBA" id="ARBA00023004"/>
    </source>
</evidence>
<keyword evidence="7 9" id="KW-0503">Monooxygenase</keyword>
<dbReference type="PANTHER" id="PTHR24305">
    <property type="entry name" value="CYTOCHROME P450"/>
    <property type="match status" value="1"/>
</dbReference>
<dbReference type="GO" id="GO:0016705">
    <property type="term" value="F:oxidoreductase activity, acting on paired donors, with incorporation or reduction of molecular oxygen"/>
    <property type="evidence" value="ECO:0007669"/>
    <property type="project" value="InterPro"/>
</dbReference>
<dbReference type="InterPro" id="IPR001128">
    <property type="entry name" value="Cyt_P450"/>
</dbReference>
<feature type="transmembrane region" description="Helical" evidence="10">
    <location>
        <begin position="6"/>
        <end position="28"/>
    </location>
</feature>
<evidence type="ECO:0000313" key="11">
    <source>
        <dbReference type="EMBL" id="KAJ5323325.1"/>
    </source>
</evidence>
<dbReference type="GO" id="GO:0043386">
    <property type="term" value="P:mycotoxin biosynthetic process"/>
    <property type="evidence" value="ECO:0007669"/>
    <property type="project" value="UniProtKB-ARBA"/>
</dbReference>
<dbReference type="InterPro" id="IPR017972">
    <property type="entry name" value="Cyt_P450_CS"/>
</dbReference>
<comment type="cofactor">
    <cofactor evidence="1 8">
        <name>heme</name>
        <dbReference type="ChEBI" id="CHEBI:30413"/>
    </cofactor>
</comment>
<evidence type="ECO:0000256" key="3">
    <source>
        <dbReference type="ARBA" id="ARBA00022617"/>
    </source>
</evidence>
<feature type="binding site" description="axial binding residue" evidence="8">
    <location>
        <position position="437"/>
    </location>
    <ligand>
        <name>heme</name>
        <dbReference type="ChEBI" id="CHEBI:30413"/>
    </ligand>
    <ligandPart>
        <name>Fe</name>
        <dbReference type="ChEBI" id="CHEBI:18248"/>
    </ligandPart>
</feature>
<keyword evidence="12" id="KW-1185">Reference proteome</keyword>
<keyword evidence="3 8" id="KW-0349">Heme</keyword>
<evidence type="ECO:0000256" key="10">
    <source>
        <dbReference type="SAM" id="Phobius"/>
    </source>
</evidence>
<dbReference type="EMBL" id="JAPZBO010000002">
    <property type="protein sequence ID" value="KAJ5323325.1"/>
    <property type="molecule type" value="Genomic_DNA"/>
</dbReference>
<gene>
    <name evidence="11" type="ORF">N7476_001925</name>
</gene>
<dbReference type="OrthoDB" id="1470350at2759"/>
<dbReference type="GO" id="GO:0004497">
    <property type="term" value="F:monooxygenase activity"/>
    <property type="evidence" value="ECO:0007669"/>
    <property type="project" value="UniProtKB-KW"/>
</dbReference>
<dbReference type="GO" id="GO:0005506">
    <property type="term" value="F:iron ion binding"/>
    <property type="evidence" value="ECO:0007669"/>
    <property type="project" value="InterPro"/>
</dbReference>
<keyword evidence="10" id="KW-1133">Transmembrane helix</keyword>
<dbReference type="PROSITE" id="PS00086">
    <property type="entry name" value="CYTOCHROME_P450"/>
    <property type="match status" value="1"/>
</dbReference>
<keyword evidence="5 9" id="KW-0560">Oxidoreductase</keyword>